<dbReference type="AlphaFoldDB" id="A0A146KVM5"/>
<dbReference type="GO" id="GO:0006749">
    <property type="term" value="P:glutathione metabolic process"/>
    <property type="evidence" value="ECO:0007669"/>
    <property type="project" value="TreeGrafter"/>
</dbReference>
<dbReference type="CDD" id="cd03039">
    <property type="entry name" value="GST_N_Sigma_like"/>
    <property type="match status" value="1"/>
</dbReference>
<dbReference type="EMBL" id="GDHC01018088">
    <property type="protein sequence ID" value="JAQ00541.1"/>
    <property type="molecule type" value="Transcribed_RNA"/>
</dbReference>
<gene>
    <name evidence="7" type="primary">GST1_20</name>
    <name evidence="7" type="ORF">g.86851</name>
</gene>
<dbReference type="InterPro" id="IPR036282">
    <property type="entry name" value="Glutathione-S-Trfase_C_sf"/>
</dbReference>
<dbReference type="PANTHER" id="PTHR11571">
    <property type="entry name" value="GLUTATHIONE S-TRANSFERASE"/>
    <property type="match status" value="1"/>
</dbReference>
<dbReference type="SUPFAM" id="SSF47616">
    <property type="entry name" value="GST C-terminal domain-like"/>
    <property type="match status" value="1"/>
</dbReference>
<dbReference type="PROSITE" id="PS50405">
    <property type="entry name" value="GST_CTER"/>
    <property type="match status" value="1"/>
</dbReference>
<evidence type="ECO:0000256" key="2">
    <source>
        <dbReference type="ARBA" id="ARBA00022679"/>
    </source>
</evidence>
<evidence type="ECO:0000313" key="7">
    <source>
        <dbReference type="EMBL" id="JAQ00541.1"/>
    </source>
</evidence>
<protein>
    <recommendedName>
        <fullName evidence="1">glutathione transferase</fullName>
        <ecNumber evidence="1">2.5.1.18</ecNumber>
    </recommendedName>
</protein>
<dbReference type="Gene3D" id="3.40.30.10">
    <property type="entry name" value="Glutaredoxin"/>
    <property type="match status" value="1"/>
</dbReference>
<name>A0A146KVM5_LYGHE</name>
<dbReference type="EC" id="2.5.1.18" evidence="1"/>
<keyword evidence="2 7" id="KW-0808">Transferase</keyword>
<dbReference type="FunFam" id="1.20.1050.10:FF:000030">
    <property type="entry name" value="Glutathione S-transferase S1"/>
    <property type="match status" value="1"/>
</dbReference>
<dbReference type="PROSITE" id="PS50404">
    <property type="entry name" value="GST_NTER"/>
    <property type="match status" value="1"/>
</dbReference>
<dbReference type="InterPro" id="IPR004046">
    <property type="entry name" value="GST_C"/>
</dbReference>
<evidence type="ECO:0000259" key="6">
    <source>
        <dbReference type="PROSITE" id="PS50405"/>
    </source>
</evidence>
<evidence type="ECO:0000256" key="1">
    <source>
        <dbReference type="ARBA" id="ARBA00012452"/>
    </source>
</evidence>
<dbReference type="InterPro" id="IPR036249">
    <property type="entry name" value="Thioredoxin-like_sf"/>
</dbReference>
<dbReference type="PANTHER" id="PTHR11571:SF224">
    <property type="entry name" value="HEMATOPOIETIC PROSTAGLANDIN D SYNTHASE"/>
    <property type="match status" value="1"/>
</dbReference>
<dbReference type="CDD" id="cd03192">
    <property type="entry name" value="GST_C_Sigma_like"/>
    <property type="match status" value="1"/>
</dbReference>
<comment type="catalytic activity">
    <reaction evidence="4">
        <text>RX + glutathione = an S-substituted glutathione + a halide anion + H(+)</text>
        <dbReference type="Rhea" id="RHEA:16437"/>
        <dbReference type="ChEBI" id="CHEBI:15378"/>
        <dbReference type="ChEBI" id="CHEBI:16042"/>
        <dbReference type="ChEBI" id="CHEBI:17792"/>
        <dbReference type="ChEBI" id="CHEBI:57925"/>
        <dbReference type="ChEBI" id="CHEBI:90779"/>
        <dbReference type="EC" id="2.5.1.18"/>
    </reaction>
</comment>
<dbReference type="SFLD" id="SFLDS00019">
    <property type="entry name" value="Glutathione_Transferase_(cytos"/>
    <property type="match status" value="1"/>
</dbReference>
<sequence length="207" mass="23647">MPTYKLTYFDVKGLAEGIRLLLSYMGKEFEDIRIPFSLDPNSQWSKMKSELKLAKLPLLEIDGVELTQSTAICRYLADEAGLLGDNAWENLQIDIISGSVKDFAAEMAAMFREQDPDAKAEKMKVFKEKTVPFYFNIFDDTVKNNNGYLANGKLSWVDLWFVGYAESIESVAESPLFDKYTNIKALKDKVYAIPSIKKWIDKRPKTK</sequence>
<dbReference type="Pfam" id="PF14497">
    <property type="entry name" value="GST_C_3"/>
    <property type="match status" value="1"/>
</dbReference>
<feature type="domain" description="GST N-terminal" evidence="5">
    <location>
        <begin position="2"/>
        <end position="84"/>
    </location>
</feature>
<reference evidence="7" key="1">
    <citation type="journal article" date="2016" name="Gigascience">
        <title>De novo construction of an expanded transcriptome assembly for the western tarnished plant bug, Lygus hesperus.</title>
        <authorList>
            <person name="Tassone E.E."/>
            <person name="Geib S.M."/>
            <person name="Hall B."/>
            <person name="Fabrick J.A."/>
            <person name="Brent C.S."/>
            <person name="Hull J.J."/>
        </authorList>
    </citation>
    <scope>NUCLEOTIDE SEQUENCE</scope>
</reference>
<dbReference type="SFLD" id="SFLDG00363">
    <property type="entry name" value="AMPS_(cytGST):_Alpha-__Mu-__Pi"/>
    <property type="match status" value="1"/>
</dbReference>
<evidence type="ECO:0000256" key="3">
    <source>
        <dbReference type="ARBA" id="ARBA00038317"/>
    </source>
</evidence>
<dbReference type="Pfam" id="PF02798">
    <property type="entry name" value="GST_N"/>
    <property type="match status" value="1"/>
</dbReference>
<proteinExistence type="inferred from homology"/>
<accession>A0A146KVM5</accession>
<organism evidence="7">
    <name type="scientific">Lygus hesperus</name>
    <name type="common">Western plant bug</name>
    <dbReference type="NCBI Taxonomy" id="30085"/>
    <lineage>
        <taxon>Eukaryota</taxon>
        <taxon>Metazoa</taxon>
        <taxon>Ecdysozoa</taxon>
        <taxon>Arthropoda</taxon>
        <taxon>Hexapoda</taxon>
        <taxon>Insecta</taxon>
        <taxon>Pterygota</taxon>
        <taxon>Neoptera</taxon>
        <taxon>Paraneoptera</taxon>
        <taxon>Hemiptera</taxon>
        <taxon>Heteroptera</taxon>
        <taxon>Panheteroptera</taxon>
        <taxon>Cimicomorpha</taxon>
        <taxon>Miridae</taxon>
        <taxon>Mirini</taxon>
        <taxon>Lygus</taxon>
    </lineage>
</organism>
<dbReference type="InterPro" id="IPR004045">
    <property type="entry name" value="Glutathione_S-Trfase_N"/>
</dbReference>
<evidence type="ECO:0000259" key="5">
    <source>
        <dbReference type="PROSITE" id="PS50404"/>
    </source>
</evidence>
<comment type="similarity">
    <text evidence="3">Belongs to the GST superfamily. Sigma family.</text>
</comment>
<dbReference type="SUPFAM" id="SSF52833">
    <property type="entry name" value="Thioredoxin-like"/>
    <property type="match status" value="1"/>
</dbReference>
<feature type="domain" description="GST C-terminal" evidence="6">
    <location>
        <begin position="86"/>
        <end position="207"/>
    </location>
</feature>
<dbReference type="InterPro" id="IPR050213">
    <property type="entry name" value="GST_superfamily"/>
</dbReference>
<dbReference type="InterPro" id="IPR040079">
    <property type="entry name" value="Glutathione_S-Trfase"/>
</dbReference>
<dbReference type="Gene3D" id="1.20.1050.10">
    <property type="match status" value="1"/>
</dbReference>
<dbReference type="SFLD" id="SFLDG01205">
    <property type="entry name" value="AMPS.1"/>
    <property type="match status" value="1"/>
</dbReference>
<evidence type="ECO:0000256" key="4">
    <source>
        <dbReference type="ARBA" id="ARBA00047960"/>
    </source>
</evidence>
<dbReference type="GO" id="GO:0004364">
    <property type="term" value="F:glutathione transferase activity"/>
    <property type="evidence" value="ECO:0007669"/>
    <property type="project" value="UniProtKB-EC"/>
</dbReference>
<dbReference type="InterPro" id="IPR010987">
    <property type="entry name" value="Glutathione-S-Trfase_C-like"/>
</dbReference>